<evidence type="ECO:0000256" key="5">
    <source>
        <dbReference type="ARBA" id="ARBA00022691"/>
    </source>
</evidence>
<comment type="catalytic activity">
    <reaction evidence="1 7">
        <text>guanosine(46) in tRNA + S-adenosyl-L-methionine = N(7)-methylguanosine(46) in tRNA + S-adenosyl-L-homocysteine</text>
        <dbReference type="Rhea" id="RHEA:42708"/>
        <dbReference type="Rhea" id="RHEA-COMP:10188"/>
        <dbReference type="Rhea" id="RHEA-COMP:10189"/>
        <dbReference type="ChEBI" id="CHEBI:57856"/>
        <dbReference type="ChEBI" id="CHEBI:59789"/>
        <dbReference type="ChEBI" id="CHEBI:74269"/>
        <dbReference type="ChEBI" id="CHEBI:74480"/>
        <dbReference type="EC" id="2.1.1.33"/>
    </reaction>
</comment>
<keyword evidence="3 7" id="KW-0489">Methyltransferase</keyword>
<dbReference type="EMBL" id="CP030140">
    <property type="protein sequence ID" value="AWX69643.1"/>
    <property type="molecule type" value="Genomic_DNA"/>
</dbReference>
<accession>A0A2Z4NDH8</accession>
<dbReference type="KEGG" id="mane:DP065_02720"/>
<gene>
    <name evidence="7" type="primary">trmB</name>
    <name evidence="8" type="ORF">DP065_02720</name>
</gene>
<comment type="caution">
    <text evidence="7">Lacks conserved residue(s) required for the propagation of feature annotation.</text>
</comment>
<evidence type="ECO:0000313" key="9">
    <source>
        <dbReference type="Proteomes" id="UP000250218"/>
    </source>
</evidence>
<proteinExistence type="inferred from homology"/>
<feature type="binding site" evidence="7">
    <location>
        <position position="107"/>
    </location>
    <ligand>
        <name>S-adenosyl-L-methionine</name>
        <dbReference type="ChEBI" id="CHEBI:59789"/>
    </ligand>
</feature>
<feature type="binding site" evidence="7">
    <location>
        <position position="111"/>
    </location>
    <ligand>
        <name>substrate</name>
    </ligand>
</feature>
<dbReference type="InterPro" id="IPR055361">
    <property type="entry name" value="tRNA_methyltr_TrmB_bact"/>
</dbReference>
<feature type="binding site" evidence="7">
    <location>
        <position position="34"/>
    </location>
    <ligand>
        <name>S-adenosyl-L-methionine</name>
        <dbReference type="ChEBI" id="CHEBI:59789"/>
    </ligand>
</feature>
<evidence type="ECO:0000313" key="8">
    <source>
        <dbReference type="EMBL" id="AWX69643.1"/>
    </source>
</evidence>
<evidence type="ECO:0000256" key="4">
    <source>
        <dbReference type="ARBA" id="ARBA00022679"/>
    </source>
</evidence>
<dbReference type="PANTHER" id="PTHR23417">
    <property type="entry name" value="3-DEOXY-D-MANNO-OCTULOSONIC-ACID TRANSFERASE/TRNA GUANINE-N 7 - -METHYLTRANSFERASE"/>
    <property type="match status" value="1"/>
</dbReference>
<dbReference type="GO" id="GO:0008176">
    <property type="term" value="F:tRNA (guanine(46)-N7)-methyltransferase activity"/>
    <property type="evidence" value="ECO:0007669"/>
    <property type="project" value="UniProtKB-UniRule"/>
</dbReference>
<dbReference type="PROSITE" id="PS51625">
    <property type="entry name" value="SAM_MT_TRMB"/>
    <property type="match status" value="1"/>
</dbReference>
<dbReference type="InterPro" id="IPR029063">
    <property type="entry name" value="SAM-dependent_MTases_sf"/>
</dbReference>
<keyword evidence="5 7" id="KW-0949">S-adenosyl-L-methionine</keyword>
<feature type="binding site" evidence="7">
    <location>
        <position position="86"/>
    </location>
    <ligand>
        <name>S-adenosyl-L-methionine</name>
        <dbReference type="ChEBI" id="CHEBI:59789"/>
    </ligand>
</feature>
<keyword evidence="6 7" id="KW-0819">tRNA processing</keyword>
<evidence type="ECO:0000256" key="1">
    <source>
        <dbReference type="ARBA" id="ARBA00000142"/>
    </source>
</evidence>
<evidence type="ECO:0000256" key="6">
    <source>
        <dbReference type="ARBA" id="ARBA00022694"/>
    </source>
</evidence>
<keyword evidence="9" id="KW-1185">Reference proteome</keyword>
<dbReference type="RefSeq" id="WP_033178576.1">
    <property type="nucleotide sequence ID" value="NZ_CP030140.1"/>
</dbReference>
<dbReference type="Pfam" id="PF02390">
    <property type="entry name" value="Methyltransf_4"/>
    <property type="match status" value="1"/>
</dbReference>
<dbReference type="InterPro" id="IPR003358">
    <property type="entry name" value="tRNA_(Gua-N-7)_MeTrfase_Trmb"/>
</dbReference>
<dbReference type="EC" id="2.1.1.33" evidence="7"/>
<protein>
    <recommendedName>
        <fullName evidence="7">tRNA (guanine-N(7)-)-methyltransferase</fullName>
        <ecNumber evidence="7">2.1.1.33</ecNumber>
    </recommendedName>
    <alternativeName>
        <fullName evidence="7">tRNA (guanine(46)-N(7))-methyltransferase</fullName>
    </alternativeName>
    <alternativeName>
        <fullName evidence="7">tRNA(m7G46)-methyltransferase</fullName>
    </alternativeName>
</protein>
<dbReference type="GO" id="GO:0043527">
    <property type="term" value="C:tRNA methyltransferase complex"/>
    <property type="evidence" value="ECO:0007669"/>
    <property type="project" value="TreeGrafter"/>
</dbReference>
<feature type="binding site" evidence="7">
    <location>
        <position position="59"/>
    </location>
    <ligand>
        <name>S-adenosyl-L-methionine</name>
        <dbReference type="ChEBI" id="CHEBI:59789"/>
    </ligand>
</feature>
<keyword evidence="4 7" id="KW-0808">Transferase</keyword>
<reference evidence="9" key="1">
    <citation type="submission" date="2018-06" db="EMBL/GenBank/DDBJ databases">
        <title>Complete genome sequences of Mycoplasma anatis, M. anseris and M. cloacale type strains.</title>
        <authorList>
            <person name="Grozner D."/>
            <person name="Forro B."/>
            <person name="Sulyok K.M."/>
            <person name="Marton S."/>
            <person name="Kreizinger Z."/>
            <person name="Banyai K."/>
            <person name="Gyuranecz M."/>
        </authorList>
    </citation>
    <scope>NUCLEOTIDE SEQUENCE [LARGE SCALE GENOMIC DNA]</scope>
    <source>
        <strain evidence="9">ATCC 49234</strain>
    </source>
</reference>
<dbReference type="SUPFAM" id="SSF53335">
    <property type="entry name" value="S-adenosyl-L-methionine-dependent methyltransferases"/>
    <property type="match status" value="1"/>
</dbReference>
<organism evidence="8 9">
    <name type="scientific">[Mycoplasma] anseris</name>
    <dbReference type="NCBI Taxonomy" id="92400"/>
    <lineage>
        <taxon>Bacteria</taxon>
        <taxon>Bacillati</taxon>
        <taxon>Mycoplasmatota</taxon>
        <taxon>Mycoplasmoidales</taxon>
        <taxon>Metamycoplasmataceae</taxon>
        <taxon>Metamycoplasma</taxon>
    </lineage>
</organism>
<evidence type="ECO:0000256" key="2">
    <source>
        <dbReference type="ARBA" id="ARBA00003015"/>
    </source>
</evidence>
<dbReference type="Proteomes" id="UP000250218">
    <property type="component" value="Chromosome"/>
</dbReference>
<name>A0A2Z4NDH8_9BACT</name>
<evidence type="ECO:0000256" key="7">
    <source>
        <dbReference type="HAMAP-Rule" id="MF_01057"/>
    </source>
</evidence>
<comment type="function">
    <text evidence="2 7">Catalyzes the formation of N(7)-methylguanine at position 46 (m7G46) in tRNA.</text>
</comment>
<feature type="binding site" evidence="7">
    <location>
        <position position="143"/>
    </location>
    <ligand>
        <name>substrate</name>
    </ligand>
</feature>
<feature type="binding site" evidence="7">
    <location>
        <begin position="181"/>
        <end position="184"/>
    </location>
    <ligand>
        <name>substrate</name>
    </ligand>
</feature>
<dbReference type="Gene3D" id="3.40.50.150">
    <property type="entry name" value="Vaccinia Virus protein VP39"/>
    <property type="match status" value="1"/>
</dbReference>
<sequence>MRLRHNKEAIHILKESKYTINHFPFKLDHNTILEIGMGKGKMINELAKNHPELTYIGLEKYSTPALSSLKKLNQNNLENLFLLIGDAKDLLTYFEGKCQNIWLTFSDPWPKKRHFKRRLVYRDFLKLYEEILEEDGIIYFKSDNDGLYQFALEELTNYKANIIYHTSNLHHCNYPIENYFTDYEQKFYELNKNINFIAFNFKK</sequence>
<dbReference type="NCBIfam" id="TIGR00091">
    <property type="entry name" value="tRNA (guanosine(46)-N7)-methyltransferase TrmB"/>
    <property type="match status" value="1"/>
</dbReference>
<dbReference type="HAMAP" id="MF_01057">
    <property type="entry name" value="tRNA_methyltr_TrmB"/>
    <property type="match status" value="1"/>
</dbReference>
<dbReference type="PANTHER" id="PTHR23417:SF14">
    <property type="entry name" value="PENTACOTRIPEPTIDE-REPEAT REGION OF PRORP DOMAIN-CONTAINING PROTEIN"/>
    <property type="match status" value="1"/>
</dbReference>
<comment type="pathway">
    <text evidence="7">tRNA modification; N(7)-methylguanine-tRNA biosynthesis.</text>
</comment>
<dbReference type="AlphaFoldDB" id="A0A2Z4NDH8"/>
<evidence type="ECO:0000256" key="3">
    <source>
        <dbReference type="ARBA" id="ARBA00022603"/>
    </source>
</evidence>
<comment type="similarity">
    <text evidence="7">Belongs to the class I-like SAM-binding methyltransferase superfamily. TrmB family.</text>
</comment>
<dbReference type="UniPathway" id="UPA00989"/>